<protein>
    <submittedName>
        <fullName evidence="4">Isocitrate/isopropylmalate dehydrogenase family protein</fullName>
    </submittedName>
</protein>
<dbReference type="Pfam" id="PF00180">
    <property type="entry name" value="Iso_dh"/>
    <property type="match status" value="1"/>
</dbReference>
<reference evidence="4 5" key="1">
    <citation type="submission" date="2021-05" db="EMBL/GenBank/DDBJ databases">
        <title>Fusibacter ferrireducens sp. nov., an anaerobic, sulfur- and Fe-reducing bacterium isolated from the mangrove sediment.</title>
        <authorList>
            <person name="Qiu D."/>
        </authorList>
    </citation>
    <scope>NUCLEOTIDE SEQUENCE [LARGE SCALE GENOMIC DNA]</scope>
    <source>
        <strain evidence="4 5">DSM 12116</strain>
    </source>
</reference>
<evidence type="ECO:0000256" key="2">
    <source>
        <dbReference type="ARBA" id="ARBA00023002"/>
    </source>
</evidence>
<evidence type="ECO:0000259" key="3">
    <source>
        <dbReference type="SMART" id="SM01329"/>
    </source>
</evidence>
<dbReference type="SMART" id="SM01329">
    <property type="entry name" value="Iso_dh"/>
    <property type="match status" value="1"/>
</dbReference>
<proteinExistence type="inferred from homology"/>
<dbReference type="InterPro" id="IPR019818">
    <property type="entry name" value="IsoCit/isopropylmalate_DH_CS"/>
</dbReference>
<sequence length="334" mass="36023">MYQITLIPGDGIGPEVTASAKALIEAALEKHQSPKIAWDIQNAGQTAETILPDVLLNSLEKNKIALKGPITTPIGKGFKSINVQLRQKYGLYANVRPVKKIIEGRYDENIDFVIFRENTEGLYAGVERVDSPDRIIAEKITTRQASERIGRAAFDYAHKLGLNKVTVVHKANILKQCDGLFLESVTKVSKDYPDIDLEAVIVDNMAMQLVMTPSKYQVIVTTNLYGDILSDLSAGLVGGLGLVPGANLNDDMAVFEPVHGSAPDIAGQDLANPTACILSGVMLLEHLGEIEAAHSLYQAVVDTLNTPSKRTKDLGGTLGTKAYTEAILESLGSL</sequence>
<gene>
    <name evidence="4" type="ORF">KHM83_10945</name>
</gene>
<dbReference type="Proteomes" id="UP000746471">
    <property type="component" value="Unassembled WGS sequence"/>
</dbReference>
<organism evidence="4 5">
    <name type="scientific">Fusibacter paucivorans</name>
    <dbReference type="NCBI Taxonomy" id="76009"/>
    <lineage>
        <taxon>Bacteria</taxon>
        <taxon>Bacillati</taxon>
        <taxon>Bacillota</taxon>
        <taxon>Clostridia</taxon>
        <taxon>Eubacteriales</taxon>
        <taxon>Eubacteriales Family XII. Incertae Sedis</taxon>
        <taxon>Fusibacter</taxon>
    </lineage>
</organism>
<feature type="domain" description="Isopropylmalate dehydrogenase-like" evidence="3">
    <location>
        <begin position="3"/>
        <end position="327"/>
    </location>
</feature>
<dbReference type="InterPro" id="IPR024084">
    <property type="entry name" value="IsoPropMal-DH-like_dom"/>
</dbReference>
<comment type="caution">
    <text evidence="4">The sequence shown here is derived from an EMBL/GenBank/DDBJ whole genome shotgun (WGS) entry which is preliminary data.</text>
</comment>
<dbReference type="EMBL" id="JAHBCL010000017">
    <property type="protein sequence ID" value="MBS7527197.1"/>
    <property type="molecule type" value="Genomic_DNA"/>
</dbReference>
<evidence type="ECO:0000256" key="1">
    <source>
        <dbReference type="ARBA" id="ARBA00007769"/>
    </source>
</evidence>
<evidence type="ECO:0000313" key="4">
    <source>
        <dbReference type="EMBL" id="MBS7527197.1"/>
    </source>
</evidence>
<evidence type="ECO:0000313" key="5">
    <source>
        <dbReference type="Proteomes" id="UP000746471"/>
    </source>
</evidence>
<comment type="similarity">
    <text evidence="1">Belongs to the isocitrate and isopropylmalate dehydrogenases family.</text>
</comment>
<keyword evidence="2" id="KW-0560">Oxidoreductase</keyword>
<accession>A0ABS5PQL7</accession>
<dbReference type="PANTHER" id="PTHR11835:SF34">
    <property type="entry name" value="ISOCITRATE DEHYDROGENASE [NAD] SUBUNIT ALPHA, MITOCHONDRIAL"/>
    <property type="match status" value="1"/>
</dbReference>
<dbReference type="PROSITE" id="PS00470">
    <property type="entry name" value="IDH_IMDH"/>
    <property type="match status" value="1"/>
</dbReference>
<dbReference type="Gene3D" id="3.40.718.10">
    <property type="entry name" value="Isopropylmalate Dehydrogenase"/>
    <property type="match status" value="1"/>
</dbReference>
<dbReference type="SUPFAM" id="SSF53659">
    <property type="entry name" value="Isocitrate/Isopropylmalate dehydrogenase-like"/>
    <property type="match status" value="1"/>
</dbReference>
<name>A0ABS5PQL7_9FIRM</name>
<keyword evidence="5" id="KW-1185">Reference proteome</keyword>
<dbReference type="RefSeq" id="WP_213237056.1">
    <property type="nucleotide sequence ID" value="NZ_JAHBCL010000017.1"/>
</dbReference>
<dbReference type="PANTHER" id="PTHR11835">
    <property type="entry name" value="DECARBOXYLATING DEHYDROGENASES-ISOCITRATE, ISOPROPYLMALATE, TARTRATE"/>
    <property type="match status" value="1"/>
</dbReference>